<evidence type="ECO:0000259" key="1">
    <source>
        <dbReference type="Pfam" id="PF07486"/>
    </source>
</evidence>
<reference evidence="2 3" key="1">
    <citation type="submission" date="2017-11" db="EMBL/GenBank/DDBJ databases">
        <authorList>
            <person name="Han C.G."/>
        </authorList>
    </citation>
    <scope>NUCLEOTIDE SEQUENCE [LARGE SCALE GENOMIC DNA]</scope>
</reference>
<dbReference type="EMBL" id="MG545917">
    <property type="protein sequence ID" value="AUG87679.1"/>
    <property type="molecule type" value="Genomic_DNA"/>
</dbReference>
<dbReference type="RefSeq" id="YP_009796718.1">
    <property type="nucleotide sequence ID" value="NC_047903.1"/>
</dbReference>
<sequence>MSITGLLWLALNVHHEARGEPFICQVMVAEVTMRRVDSPYFPDNIKDVVLEPSQFSWANNKTTYDFSVLTPSDFKAAEHVIKYGYYYTLTELHYARYDISNYWTKTMLPPSMQCGNHVFYDNGGKR</sequence>
<dbReference type="InterPro" id="IPR011105">
    <property type="entry name" value="Cell_wall_hydrolase_SleB"/>
</dbReference>
<evidence type="ECO:0000313" key="3">
    <source>
        <dbReference type="Proteomes" id="UP000241061"/>
    </source>
</evidence>
<accession>A0A2H5BMY0</accession>
<dbReference type="GO" id="GO:0016787">
    <property type="term" value="F:hydrolase activity"/>
    <property type="evidence" value="ECO:0007669"/>
    <property type="project" value="InterPro"/>
</dbReference>
<evidence type="ECO:0000313" key="2">
    <source>
        <dbReference type="EMBL" id="AUG87679.1"/>
    </source>
</evidence>
<proteinExistence type="predicted"/>
<feature type="domain" description="Cell wall hydrolase SleB" evidence="1">
    <location>
        <begin position="19"/>
        <end position="120"/>
    </location>
</feature>
<dbReference type="Gene3D" id="1.10.10.2520">
    <property type="entry name" value="Cell wall hydrolase SleB, domain 1"/>
    <property type="match status" value="1"/>
</dbReference>
<dbReference type="InterPro" id="IPR042047">
    <property type="entry name" value="SleB_dom1"/>
</dbReference>
<dbReference type="SMR" id="A0A2H5BMY0"/>
<dbReference type="Proteomes" id="UP000241061">
    <property type="component" value="Segment"/>
</dbReference>
<name>A0A2H5BMY0_9CAUD</name>
<protein>
    <recommendedName>
        <fullName evidence="1">Cell wall hydrolase SleB domain-containing protein</fullName>
    </recommendedName>
</protein>
<dbReference type="Pfam" id="PF07486">
    <property type="entry name" value="Hydrolase_2"/>
    <property type="match status" value="1"/>
</dbReference>
<keyword evidence="3" id="KW-1185">Reference proteome</keyword>
<dbReference type="GeneID" id="54987109"/>
<dbReference type="KEGG" id="vg:54987109"/>
<organism evidence="2 3">
    <name type="scientific">Vibrio phage VEN</name>
    <dbReference type="NCBI Taxonomy" id="2059879"/>
    <lineage>
        <taxon>Viruses</taxon>
        <taxon>Duplodnaviria</taxon>
        <taxon>Heunggongvirae</taxon>
        <taxon>Uroviricota</taxon>
        <taxon>Caudoviricetes</taxon>
        <taxon>Autographivirales</taxon>
        <taxon>Autosignataviridae</taxon>
        <taxon>Colwellvirinae</taxon>
        <taxon>Trungvirus</taxon>
        <taxon>Trungvirus VEN</taxon>
    </lineage>
</organism>